<proteinExistence type="predicted"/>
<feature type="transmembrane region" description="Helical" evidence="1">
    <location>
        <begin position="83"/>
        <end position="101"/>
    </location>
</feature>
<dbReference type="GO" id="GO:0004129">
    <property type="term" value="F:cytochrome-c oxidase activity"/>
    <property type="evidence" value="ECO:0007669"/>
    <property type="project" value="InterPro"/>
</dbReference>
<accession>W4RJS1</accession>
<dbReference type="GO" id="GO:0020037">
    <property type="term" value="F:heme binding"/>
    <property type="evidence" value="ECO:0007669"/>
    <property type="project" value="InterPro"/>
</dbReference>
<feature type="transmembrane region" description="Helical" evidence="1">
    <location>
        <begin position="6"/>
        <end position="24"/>
    </location>
</feature>
<dbReference type="Pfam" id="PF00115">
    <property type="entry name" value="COX1"/>
    <property type="match status" value="1"/>
</dbReference>
<dbReference type="AlphaFoldDB" id="W4RJS1"/>
<dbReference type="Proteomes" id="UP000018949">
    <property type="component" value="Unassembled WGS sequence"/>
</dbReference>
<dbReference type="GO" id="GO:0016020">
    <property type="term" value="C:membrane"/>
    <property type="evidence" value="ECO:0007669"/>
    <property type="project" value="InterPro"/>
</dbReference>
<keyword evidence="1" id="KW-0472">Membrane</keyword>
<dbReference type="GO" id="GO:0009060">
    <property type="term" value="P:aerobic respiration"/>
    <property type="evidence" value="ECO:0007669"/>
    <property type="project" value="InterPro"/>
</dbReference>
<organism evidence="2 3">
    <name type="scientific">Mesobacillus boroniphilus JCM 21738</name>
    <dbReference type="NCBI Taxonomy" id="1294265"/>
    <lineage>
        <taxon>Bacteria</taxon>
        <taxon>Bacillati</taxon>
        <taxon>Bacillota</taxon>
        <taxon>Bacilli</taxon>
        <taxon>Bacillales</taxon>
        <taxon>Bacillaceae</taxon>
        <taxon>Mesobacillus</taxon>
    </lineage>
</organism>
<evidence type="ECO:0000256" key="1">
    <source>
        <dbReference type="SAM" id="Phobius"/>
    </source>
</evidence>
<reference evidence="2 3" key="1">
    <citation type="submission" date="2013-12" db="EMBL/GenBank/DDBJ databases">
        <title>NBRP : Genome information of microbial organism related human and environment.</title>
        <authorList>
            <person name="Hattori M."/>
            <person name="Oshima K."/>
            <person name="Inaba H."/>
            <person name="Suda W."/>
            <person name="Sakamoto M."/>
            <person name="Iino T."/>
            <person name="Kitahara M."/>
            <person name="Oshida Y."/>
            <person name="Iida T."/>
            <person name="Kudo T."/>
            <person name="Itoh T."/>
            <person name="Ahmed I."/>
            <person name="Ohkuma M."/>
        </authorList>
    </citation>
    <scope>NUCLEOTIDE SEQUENCE [LARGE SCALE GENOMIC DNA]</scope>
    <source>
        <strain evidence="2 3">JCM 21738</strain>
    </source>
</reference>
<keyword evidence="1" id="KW-0812">Transmembrane</keyword>
<dbReference type="InterPro" id="IPR000883">
    <property type="entry name" value="Cyt_C_Oxase_1"/>
</dbReference>
<dbReference type="eggNOG" id="COG3278">
    <property type="taxonomic scope" value="Bacteria"/>
</dbReference>
<sequence length="122" mass="13832">MGPFGAFSFTSFAAIYYILPKIVGREMFSKRAMEAHFWFSTVGFLVFAFSLWIAGVVQGFAWIEGVPFLQTVLMMEPYVQGRAIGGTMMYVAQFFLAWNMYKTIKLAKLEKKQQAQQQAATA</sequence>
<evidence type="ECO:0000313" key="3">
    <source>
        <dbReference type="Proteomes" id="UP000018949"/>
    </source>
</evidence>
<dbReference type="InterPro" id="IPR036927">
    <property type="entry name" value="Cyt_c_oxase-like_su1_sf"/>
</dbReference>
<feature type="transmembrane region" description="Helical" evidence="1">
    <location>
        <begin position="36"/>
        <end position="63"/>
    </location>
</feature>
<protein>
    <submittedName>
        <fullName evidence="2">Cytochrome c oxidase subunit CcoN</fullName>
    </submittedName>
</protein>
<dbReference type="EMBL" id="BAUW01000010">
    <property type="protein sequence ID" value="GAE44546.1"/>
    <property type="molecule type" value="Genomic_DNA"/>
</dbReference>
<keyword evidence="1" id="KW-1133">Transmembrane helix</keyword>
<evidence type="ECO:0000313" key="2">
    <source>
        <dbReference type="EMBL" id="GAE44546.1"/>
    </source>
</evidence>
<dbReference type="SUPFAM" id="SSF81442">
    <property type="entry name" value="Cytochrome c oxidase subunit I-like"/>
    <property type="match status" value="1"/>
</dbReference>
<keyword evidence="3" id="KW-1185">Reference proteome</keyword>
<dbReference type="Gene3D" id="1.20.210.10">
    <property type="entry name" value="Cytochrome c oxidase-like, subunit I domain"/>
    <property type="match status" value="1"/>
</dbReference>
<comment type="caution">
    <text evidence="2">The sequence shown here is derived from an EMBL/GenBank/DDBJ whole genome shotgun (WGS) entry which is preliminary data.</text>
</comment>
<name>W4RJS1_9BACI</name>
<gene>
    <name evidence="2" type="ORF">JCM21738_1266</name>
</gene>